<organism evidence="1">
    <name type="scientific">marine metagenome</name>
    <dbReference type="NCBI Taxonomy" id="408172"/>
    <lineage>
        <taxon>unclassified sequences</taxon>
        <taxon>metagenomes</taxon>
        <taxon>ecological metagenomes</taxon>
    </lineage>
</organism>
<accession>A0A383DUI6</accession>
<dbReference type="AlphaFoldDB" id="A0A383DUI6"/>
<name>A0A383DUI6_9ZZZZ</name>
<evidence type="ECO:0000313" key="1">
    <source>
        <dbReference type="EMBL" id="SVE47913.1"/>
    </source>
</evidence>
<gene>
    <name evidence="1" type="ORF">METZ01_LOCUS500767</name>
</gene>
<reference evidence="1" key="1">
    <citation type="submission" date="2018-05" db="EMBL/GenBank/DDBJ databases">
        <authorList>
            <person name="Lanie J.A."/>
            <person name="Ng W.-L."/>
            <person name="Kazmierczak K.M."/>
            <person name="Andrzejewski T.M."/>
            <person name="Davidsen T.M."/>
            <person name="Wayne K.J."/>
            <person name="Tettelin H."/>
            <person name="Glass J.I."/>
            <person name="Rusch D."/>
            <person name="Podicherti R."/>
            <person name="Tsui H.-C.T."/>
            <person name="Winkler M.E."/>
        </authorList>
    </citation>
    <scope>NUCLEOTIDE SEQUENCE</scope>
</reference>
<feature type="non-terminal residue" evidence="1">
    <location>
        <position position="177"/>
    </location>
</feature>
<proteinExistence type="predicted"/>
<dbReference type="EMBL" id="UINC01220133">
    <property type="protein sequence ID" value="SVE47913.1"/>
    <property type="molecule type" value="Genomic_DNA"/>
</dbReference>
<sequence>MKKNKKKGIIIKNDKVISYGDGYDDEFYFEYKKEYKKHKGNKIIGHQVHPIRPSKLPKDLNIDYLGEESFFDIPVEDEYLKKLFDFDRVAKTDSRKFDLSRECLLPEEMVKTVTQPKYLNRLMKSSIDARGCPTTINFTDFYANIILHTKAIIKLKLFNAPVFPEIEKFYPDGFPPI</sequence>
<protein>
    <submittedName>
        <fullName evidence="1">Uncharacterized protein</fullName>
    </submittedName>
</protein>